<sequence>MSASSPILTNTTAGKPGRTSALGPNCMPGAIGSGRGGCGNSFFRTTTALSSLRAAYSAASTSAQPPPVRQLRMLVPLPSASSGSHPTSVAATAVIPRGTLGRGALHRSRALPGSSPLCKRGRNVAVRFFRDGAAAAEGPGDRRTSPTSPSGADAAAAAGASRRGVNDPASPPEQRQASDGGSEGKEEVATAQPPTDNAAALPFVASTRLRHHYLHEQPYHGVPPSGADSGDNVANRADAAAAAGSLDASAATGRSPEAFTTGGGGPLQEASRARTRRRSHRTHQQHREDRLFEEAEERAVALHPDILLEDLVAEASVPFDAAGGYEGGGAGADLDLDLASSDAAAAAGGGGGGGDVDDAGEAAVRPSGGAGPHAGLAIEDVDPRSGGFMASRPLVDSAYDDVGRAIRAEQGRHVHHSSASAESVEAAEAAARKAATADDQRERLLDAAPELQETYGVYGGFGSEEGGALVGGEGRLEELLETAPFGEDEGVMVDLGGGGGGGEAAAAAEAAAEATSPLADPLRQLAGGGGSGARDPLTALDALAHQEALELLQEGAADEDSGSSSSSSSNNSMAAGEADVADVMPAPPILRAMRGAPPTAAAAVSNGGGAGRAGSSTDSTSNDKATAGQQQQQVQQVQHNQPRVGRRLQLNVDSGSGPRLHLRRQQQHHQHHQQAHAPNRPGGSEPAEKDAAPMPPPVAQTLPPPFFRTSPDVPDEDLEHPPPAAAAHVPPAVPRGGGGGGGGGEQTKGVAATPAVAPGGAHASTAAPGRLNNNPDVADEDVERRDGNAAPLAAEADTSDSIAPGDVDVDSGGGGGGGGGGLVHGASPLPPPGVQGHVGHQPAPQAGALRGGWVGGDSSSIGKGAEALRKLRSFGDIDRQFIGLESSGGSWDERGEEGALRRAAEQQRAEALAGPSSADLQDTGGPSAATSSRSSGRSSGSGGDAGAADRAAPASPPREPNANNKGSSSGSSGNASVRTLSPGARGASSSLQTQTIGIHGHHDNAAAGASGEAEAVSPSSAPASVTPAAAGFGGGGGGFTVLRVESVPSQTYGGVRTAAVLAANGKLTLLARPTGPSRERVRAAIKLLHMAPDSREFRSTYAAAAEEACYNDERVAAADAAAAAAVVAAAAMAGSIGTAGMELEVMHRSTPVSSVDVDQVVQEQPGLVLGQSEVDPATFPAEPLFPVESDWHERHLPHDPHDPHGTSSMMDAEARMLAQEHAVHEDYDEVMGQIEDAQRSGWAEDAVVRASYDSDVY</sequence>
<feature type="region of interest" description="Disordered" evidence="1">
    <location>
        <begin position="1"/>
        <end position="22"/>
    </location>
</feature>
<feature type="compositionally biased region" description="Pro residues" evidence="1">
    <location>
        <begin position="693"/>
        <end position="706"/>
    </location>
</feature>
<comment type="caution">
    <text evidence="2">The sequence shown here is derived from an EMBL/GenBank/DDBJ whole genome shotgun (WGS) entry which is preliminary data.</text>
</comment>
<protein>
    <submittedName>
        <fullName evidence="2">Uncharacterized protein</fullName>
    </submittedName>
</protein>
<keyword evidence="3" id="KW-1185">Reference proteome</keyword>
<feature type="compositionally biased region" description="Low complexity" evidence="1">
    <location>
        <begin position="1005"/>
        <end position="1024"/>
    </location>
</feature>
<feature type="compositionally biased region" description="Basic residues" evidence="1">
    <location>
        <begin position="660"/>
        <end position="674"/>
    </location>
</feature>
<feature type="compositionally biased region" description="Low complexity" evidence="1">
    <location>
        <begin position="145"/>
        <end position="161"/>
    </location>
</feature>
<accession>A0AAD3DM75</accession>
<feature type="region of interest" description="Disordered" evidence="1">
    <location>
        <begin position="245"/>
        <end position="291"/>
    </location>
</feature>
<evidence type="ECO:0000313" key="3">
    <source>
        <dbReference type="Proteomes" id="UP001054857"/>
    </source>
</evidence>
<feature type="compositionally biased region" description="Low complexity" evidence="1">
    <location>
        <begin position="961"/>
        <end position="976"/>
    </location>
</feature>
<evidence type="ECO:0000256" key="1">
    <source>
        <dbReference type="SAM" id="MobiDB-lite"/>
    </source>
</evidence>
<feature type="compositionally biased region" description="Gly residues" evidence="1">
    <location>
        <begin position="735"/>
        <end position="746"/>
    </location>
</feature>
<organism evidence="2 3">
    <name type="scientific">Astrephomene gubernaculifera</name>
    <dbReference type="NCBI Taxonomy" id="47775"/>
    <lineage>
        <taxon>Eukaryota</taxon>
        <taxon>Viridiplantae</taxon>
        <taxon>Chlorophyta</taxon>
        <taxon>core chlorophytes</taxon>
        <taxon>Chlorophyceae</taxon>
        <taxon>CS clade</taxon>
        <taxon>Chlamydomonadales</taxon>
        <taxon>Astrephomenaceae</taxon>
        <taxon>Astrephomene</taxon>
    </lineage>
</organism>
<dbReference type="AlphaFoldDB" id="A0AAD3DM75"/>
<feature type="compositionally biased region" description="Low complexity" evidence="1">
    <location>
        <begin position="562"/>
        <end position="572"/>
    </location>
</feature>
<feature type="compositionally biased region" description="Low complexity" evidence="1">
    <location>
        <begin position="923"/>
        <end position="938"/>
    </location>
</feature>
<feature type="compositionally biased region" description="Low complexity" evidence="1">
    <location>
        <begin position="749"/>
        <end position="763"/>
    </location>
</feature>
<gene>
    <name evidence="2" type="ORF">Agub_g5656</name>
</gene>
<dbReference type="EMBL" id="BMAR01000007">
    <property type="protein sequence ID" value="GFR44445.1"/>
    <property type="molecule type" value="Genomic_DNA"/>
</dbReference>
<feature type="region of interest" description="Disordered" evidence="1">
    <location>
        <begin position="135"/>
        <end position="198"/>
    </location>
</feature>
<feature type="compositionally biased region" description="Polar residues" evidence="1">
    <location>
        <begin position="1"/>
        <end position="13"/>
    </location>
</feature>
<feature type="compositionally biased region" description="Low complexity" evidence="1">
    <location>
        <begin position="629"/>
        <end position="638"/>
    </location>
</feature>
<feature type="region of interest" description="Disordered" evidence="1">
    <location>
        <begin position="874"/>
        <end position="1024"/>
    </location>
</feature>
<feature type="compositionally biased region" description="Basic and acidic residues" evidence="1">
    <location>
        <begin position="891"/>
        <end position="908"/>
    </location>
</feature>
<name>A0AAD3DM75_9CHLO</name>
<reference evidence="2 3" key="1">
    <citation type="journal article" date="2021" name="Sci. Rep.">
        <title>Genome sequencing of the multicellular alga Astrephomene provides insights into convergent evolution of germ-soma differentiation.</title>
        <authorList>
            <person name="Yamashita S."/>
            <person name="Yamamoto K."/>
            <person name="Matsuzaki R."/>
            <person name="Suzuki S."/>
            <person name="Yamaguchi H."/>
            <person name="Hirooka S."/>
            <person name="Minakuchi Y."/>
            <person name="Miyagishima S."/>
            <person name="Kawachi M."/>
            <person name="Toyoda A."/>
            <person name="Nozaki H."/>
        </authorList>
    </citation>
    <scope>NUCLEOTIDE SEQUENCE [LARGE SCALE GENOMIC DNA]</scope>
    <source>
        <strain evidence="2 3">NIES-4017</strain>
    </source>
</reference>
<feature type="region of interest" description="Disordered" evidence="1">
    <location>
        <begin position="597"/>
        <end position="861"/>
    </location>
</feature>
<dbReference type="Proteomes" id="UP001054857">
    <property type="component" value="Unassembled WGS sequence"/>
</dbReference>
<feature type="compositionally biased region" description="Gly residues" evidence="1">
    <location>
        <begin position="811"/>
        <end position="823"/>
    </location>
</feature>
<feature type="compositionally biased region" description="Polar residues" evidence="1">
    <location>
        <begin position="987"/>
        <end position="996"/>
    </location>
</feature>
<feature type="region of interest" description="Disordered" evidence="1">
    <location>
        <begin position="555"/>
        <end position="577"/>
    </location>
</feature>
<feature type="compositionally biased region" description="Basic residues" evidence="1">
    <location>
        <begin position="273"/>
        <end position="284"/>
    </location>
</feature>
<evidence type="ECO:0000313" key="2">
    <source>
        <dbReference type="EMBL" id="GFR44445.1"/>
    </source>
</evidence>
<feature type="region of interest" description="Disordered" evidence="1">
    <location>
        <begin position="344"/>
        <end position="383"/>
    </location>
</feature>
<proteinExistence type="predicted"/>